<keyword evidence="7" id="KW-0067">ATP-binding</keyword>
<dbReference type="PANTHER" id="PTHR43065:SF10">
    <property type="entry name" value="PEROXIDE STRESS-ACTIVATED HISTIDINE KINASE MAK3"/>
    <property type="match status" value="1"/>
</dbReference>
<dbReference type="GO" id="GO:0016301">
    <property type="term" value="F:kinase activity"/>
    <property type="evidence" value="ECO:0007669"/>
    <property type="project" value="UniProtKB-KW"/>
</dbReference>
<keyword evidence="4" id="KW-0808">Transferase</keyword>
<evidence type="ECO:0000256" key="8">
    <source>
        <dbReference type="ARBA" id="ARBA00023012"/>
    </source>
</evidence>
<dbReference type="InterPro" id="IPR003594">
    <property type="entry name" value="HATPase_dom"/>
</dbReference>
<organism evidence="11 12">
    <name type="scientific">Candidatus Magnetobacterium casense</name>
    <dbReference type="NCBI Taxonomy" id="1455061"/>
    <lineage>
        <taxon>Bacteria</taxon>
        <taxon>Pseudomonadati</taxon>
        <taxon>Nitrospirota</taxon>
        <taxon>Thermodesulfovibrionia</taxon>
        <taxon>Thermodesulfovibrionales</taxon>
        <taxon>Candidatus Magnetobacteriaceae</taxon>
        <taxon>Candidatus Magnetobacterium</taxon>
    </lineage>
</organism>
<feature type="domain" description="Histidine kinase" evidence="9">
    <location>
        <begin position="158"/>
        <end position="392"/>
    </location>
</feature>
<proteinExistence type="predicted"/>
<dbReference type="RefSeq" id="WP_218251949.1">
    <property type="nucleotide sequence ID" value="NZ_JABXWD010000093.1"/>
</dbReference>
<dbReference type="Pfam" id="PF02518">
    <property type="entry name" value="HATPase_c"/>
    <property type="match status" value="1"/>
</dbReference>
<dbReference type="SUPFAM" id="SSF55874">
    <property type="entry name" value="ATPase domain of HSP90 chaperone/DNA topoisomerase II/histidine kinase"/>
    <property type="match status" value="1"/>
</dbReference>
<dbReference type="EC" id="2.7.13.3" evidence="2"/>
<dbReference type="InterPro" id="IPR005467">
    <property type="entry name" value="His_kinase_dom"/>
</dbReference>
<evidence type="ECO:0000256" key="5">
    <source>
        <dbReference type="ARBA" id="ARBA00022741"/>
    </source>
</evidence>
<dbReference type="SMART" id="SM00387">
    <property type="entry name" value="HATPase_c"/>
    <property type="match status" value="1"/>
</dbReference>
<keyword evidence="6 11" id="KW-0418">Kinase</keyword>
<gene>
    <name evidence="11" type="ORF">HWQ67_06930</name>
</gene>
<evidence type="ECO:0000256" key="4">
    <source>
        <dbReference type="ARBA" id="ARBA00022679"/>
    </source>
</evidence>
<accession>A0ABS6RXF7</accession>
<sequence>MSNNDINDKDGNHFQRLVEAARDAILVMDQKGSVMYGNNAATRLFGYDSDELIGMNVEKLFPKGLDLLKRETKISESVATKKDGSRFPAEVTVSSYEVDNRKFFMSMVRGNLYQHNDEDIYDGESYSYRQAKIEVETLLKQKELLIRQQDQIFEMYAYSAHTLKNYISTIITFFELLKRRKNKPDKLNELLEEDYIESLDFELKSMYELLVSVLKSTSVNNVEEGDLDVNEYIKKNLLPLRMGKKSSYLKVENRFPDDEQYYVRGIAVNLNTILRNVFNNARDEVIMYYGPWDDGFYAEGNMKILDTEESHIIIDGHVDDNNVLIKVSNKGRLIPDDKKEFIFEKGVTFKTTGTGYGLTDCRKLAGEMGGTIWAEDFGDKGTTFCIQLPLVNVVEEGGATDD</sequence>
<keyword evidence="5" id="KW-0547">Nucleotide-binding</keyword>
<dbReference type="NCBIfam" id="TIGR00229">
    <property type="entry name" value="sensory_box"/>
    <property type="match status" value="1"/>
</dbReference>
<evidence type="ECO:0000259" key="10">
    <source>
        <dbReference type="PROSITE" id="PS50112"/>
    </source>
</evidence>
<evidence type="ECO:0000256" key="1">
    <source>
        <dbReference type="ARBA" id="ARBA00000085"/>
    </source>
</evidence>
<evidence type="ECO:0000256" key="7">
    <source>
        <dbReference type="ARBA" id="ARBA00022840"/>
    </source>
</evidence>
<protein>
    <recommendedName>
        <fullName evidence="2">histidine kinase</fullName>
        <ecNumber evidence="2">2.7.13.3</ecNumber>
    </recommendedName>
</protein>
<evidence type="ECO:0000313" key="12">
    <source>
        <dbReference type="Proteomes" id="UP001196980"/>
    </source>
</evidence>
<feature type="domain" description="PAS" evidence="10">
    <location>
        <begin position="10"/>
        <end position="81"/>
    </location>
</feature>
<dbReference type="Proteomes" id="UP001196980">
    <property type="component" value="Unassembled WGS sequence"/>
</dbReference>
<name>A0ABS6RXF7_9BACT</name>
<dbReference type="PROSITE" id="PS50112">
    <property type="entry name" value="PAS"/>
    <property type="match status" value="1"/>
</dbReference>
<dbReference type="PROSITE" id="PS50109">
    <property type="entry name" value="HIS_KIN"/>
    <property type="match status" value="1"/>
</dbReference>
<keyword evidence="3" id="KW-0597">Phosphoprotein</keyword>
<dbReference type="SMART" id="SM00091">
    <property type="entry name" value="PAS"/>
    <property type="match status" value="1"/>
</dbReference>
<comment type="caution">
    <text evidence="11">The sequence shown here is derived from an EMBL/GenBank/DDBJ whole genome shotgun (WGS) entry which is preliminary data.</text>
</comment>
<dbReference type="InterPro" id="IPR004358">
    <property type="entry name" value="Sig_transdc_His_kin-like_C"/>
</dbReference>
<dbReference type="Pfam" id="PF13426">
    <property type="entry name" value="PAS_9"/>
    <property type="match status" value="1"/>
</dbReference>
<keyword evidence="12" id="KW-1185">Reference proteome</keyword>
<evidence type="ECO:0000256" key="3">
    <source>
        <dbReference type="ARBA" id="ARBA00022553"/>
    </source>
</evidence>
<dbReference type="Gene3D" id="3.30.450.20">
    <property type="entry name" value="PAS domain"/>
    <property type="match status" value="1"/>
</dbReference>
<dbReference type="InterPro" id="IPR035965">
    <property type="entry name" value="PAS-like_dom_sf"/>
</dbReference>
<dbReference type="Gene3D" id="3.30.565.10">
    <property type="entry name" value="Histidine kinase-like ATPase, C-terminal domain"/>
    <property type="match status" value="1"/>
</dbReference>
<evidence type="ECO:0000313" key="11">
    <source>
        <dbReference type="EMBL" id="MBV6341314.1"/>
    </source>
</evidence>
<evidence type="ECO:0000256" key="6">
    <source>
        <dbReference type="ARBA" id="ARBA00022777"/>
    </source>
</evidence>
<reference evidence="11 12" key="1">
    <citation type="journal article" date="2020" name="J Geophys Res Biogeosci">
        <title>Magnetotaxis as an Adaptation to Enable Bacterial Shuttling of Microbial Sulfur and Sulfur Cycling Across Aquatic Oxic#Anoxic Interfaces.</title>
        <authorList>
            <person name="Li J."/>
            <person name="Liu P."/>
            <person name="Wang J."/>
            <person name="Roberts A.P."/>
            <person name="Pan Y."/>
        </authorList>
    </citation>
    <scope>NUCLEOTIDE SEQUENCE [LARGE SCALE GENOMIC DNA]</scope>
    <source>
        <strain evidence="11 12">MYR-1_YQ</strain>
    </source>
</reference>
<evidence type="ECO:0000259" key="9">
    <source>
        <dbReference type="PROSITE" id="PS50109"/>
    </source>
</evidence>
<dbReference type="PANTHER" id="PTHR43065">
    <property type="entry name" value="SENSOR HISTIDINE KINASE"/>
    <property type="match status" value="1"/>
</dbReference>
<dbReference type="SUPFAM" id="SSF55785">
    <property type="entry name" value="PYP-like sensor domain (PAS domain)"/>
    <property type="match status" value="1"/>
</dbReference>
<dbReference type="CDD" id="cd00130">
    <property type="entry name" value="PAS"/>
    <property type="match status" value="1"/>
</dbReference>
<comment type="catalytic activity">
    <reaction evidence="1">
        <text>ATP + protein L-histidine = ADP + protein N-phospho-L-histidine.</text>
        <dbReference type="EC" id="2.7.13.3"/>
    </reaction>
</comment>
<dbReference type="InterPro" id="IPR000014">
    <property type="entry name" value="PAS"/>
</dbReference>
<keyword evidence="8" id="KW-0902">Two-component regulatory system</keyword>
<evidence type="ECO:0000256" key="2">
    <source>
        <dbReference type="ARBA" id="ARBA00012438"/>
    </source>
</evidence>
<dbReference type="EMBL" id="JABXWD010000093">
    <property type="protein sequence ID" value="MBV6341314.1"/>
    <property type="molecule type" value="Genomic_DNA"/>
</dbReference>
<dbReference type="InterPro" id="IPR036890">
    <property type="entry name" value="HATPase_C_sf"/>
</dbReference>
<dbReference type="PRINTS" id="PR00344">
    <property type="entry name" value="BCTRLSENSOR"/>
</dbReference>